<keyword evidence="1" id="KW-1133">Transmembrane helix</keyword>
<feature type="transmembrane region" description="Helical" evidence="1">
    <location>
        <begin position="139"/>
        <end position="156"/>
    </location>
</feature>
<sequence>MKSNIKHNIKLYLIAFIILIASFSALLVVTFLIPQSAIENNRINSINFLKKEGNYPNPLYGNTKLDNFTDKLMLEQVGPENASIYRAFTLYTRYWNGWAVLLRPLLLIGNITVIRGLLSAIFWILLILSIYLIARRTNIFYGILFFSAMLPARLDLVAVSMQFTHVYFALFIFLIWLLYKEHKIDNVILGFFCHRINC</sequence>
<dbReference type="RefSeq" id="WP_152351285.1">
    <property type="nucleotide sequence ID" value="NZ_WBSN01000035.1"/>
</dbReference>
<gene>
    <name evidence="2" type="ORF">GFD22_08335</name>
</gene>
<dbReference type="Proteomes" id="UP000469763">
    <property type="component" value="Unassembled WGS sequence"/>
</dbReference>
<comment type="caution">
    <text evidence="2">The sequence shown here is derived from an EMBL/GenBank/DDBJ whole genome shotgun (WGS) entry which is preliminary data.</text>
</comment>
<dbReference type="OrthoDB" id="1832444at2"/>
<proteinExistence type="predicted"/>
<dbReference type="EMBL" id="WHZY01000013">
    <property type="protein sequence ID" value="NEG78973.1"/>
    <property type="molecule type" value="Genomic_DNA"/>
</dbReference>
<organism evidence="2 3">
    <name type="scientific">Bifidobacterium avesanii</name>
    <dbReference type="NCBI Taxonomy" id="1798157"/>
    <lineage>
        <taxon>Bacteria</taxon>
        <taxon>Bacillati</taxon>
        <taxon>Actinomycetota</taxon>
        <taxon>Actinomycetes</taxon>
        <taxon>Bifidobacteriales</taxon>
        <taxon>Bifidobacteriaceae</taxon>
        <taxon>Bifidobacterium</taxon>
    </lineage>
</organism>
<keyword evidence="3" id="KW-1185">Reference proteome</keyword>
<accession>A0A7K3TL22</accession>
<evidence type="ECO:0000256" key="1">
    <source>
        <dbReference type="SAM" id="Phobius"/>
    </source>
</evidence>
<feature type="transmembrane region" description="Helical" evidence="1">
    <location>
        <begin position="162"/>
        <end position="179"/>
    </location>
</feature>
<feature type="transmembrane region" description="Helical" evidence="1">
    <location>
        <begin position="12"/>
        <end position="33"/>
    </location>
</feature>
<evidence type="ECO:0000313" key="2">
    <source>
        <dbReference type="EMBL" id="NEG78973.1"/>
    </source>
</evidence>
<keyword evidence="1" id="KW-0472">Membrane</keyword>
<keyword evidence="1" id="KW-0812">Transmembrane</keyword>
<dbReference type="AlphaFoldDB" id="A0A7K3TL22"/>
<protein>
    <submittedName>
        <fullName evidence="2">Uncharacterized protein</fullName>
    </submittedName>
</protein>
<reference evidence="2 3" key="1">
    <citation type="submission" date="2019-10" db="EMBL/GenBank/DDBJ databases">
        <title>Bifidobacterium from non-human primates.</title>
        <authorList>
            <person name="Modesto M."/>
        </authorList>
    </citation>
    <scope>NUCLEOTIDE SEQUENCE [LARGE SCALE GENOMIC DNA]</scope>
    <source>
        <strain evidence="2 3">TREC</strain>
    </source>
</reference>
<evidence type="ECO:0000313" key="3">
    <source>
        <dbReference type="Proteomes" id="UP000469763"/>
    </source>
</evidence>
<feature type="transmembrane region" description="Helical" evidence="1">
    <location>
        <begin position="105"/>
        <end position="132"/>
    </location>
</feature>
<name>A0A7K3TL22_9BIFI</name>